<feature type="region of interest" description="Disordered" evidence="6">
    <location>
        <begin position="24"/>
        <end position="43"/>
    </location>
</feature>
<dbReference type="InterPro" id="IPR001207">
    <property type="entry name" value="Transposase_mutator"/>
</dbReference>
<keyword evidence="8" id="KW-1185">Reference proteome</keyword>
<dbReference type="AlphaFoldDB" id="A0A9E9P2L7"/>
<name>A0A9E9P2L7_9BURK</name>
<evidence type="ECO:0000256" key="5">
    <source>
        <dbReference type="ARBA" id="ARBA00023172"/>
    </source>
</evidence>
<dbReference type="KEGG" id="ovb:NB640_12575"/>
<comment type="function">
    <text evidence="1">Required for the transposition of the insertion element.</text>
</comment>
<evidence type="ECO:0000256" key="6">
    <source>
        <dbReference type="SAM" id="MobiDB-lite"/>
    </source>
</evidence>
<keyword evidence="5" id="KW-0233">DNA recombination</keyword>
<dbReference type="Pfam" id="PF00872">
    <property type="entry name" value="Transposase_mut"/>
    <property type="match status" value="1"/>
</dbReference>
<evidence type="ECO:0000256" key="3">
    <source>
        <dbReference type="ARBA" id="ARBA00022578"/>
    </source>
</evidence>
<dbReference type="GO" id="GO:0004803">
    <property type="term" value="F:transposase activity"/>
    <property type="evidence" value="ECO:0007669"/>
    <property type="project" value="InterPro"/>
</dbReference>
<dbReference type="EMBL" id="CP098242">
    <property type="protein sequence ID" value="WAW10032.1"/>
    <property type="molecule type" value="Genomic_DNA"/>
</dbReference>
<dbReference type="GO" id="GO:0006313">
    <property type="term" value="P:DNA transposition"/>
    <property type="evidence" value="ECO:0007669"/>
    <property type="project" value="InterPro"/>
</dbReference>
<evidence type="ECO:0000313" key="8">
    <source>
        <dbReference type="Proteomes" id="UP001156215"/>
    </source>
</evidence>
<evidence type="ECO:0000256" key="1">
    <source>
        <dbReference type="ARBA" id="ARBA00002190"/>
    </source>
</evidence>
<evidence type="ECO:0000256" key="2">
    <source>
        <dbReference type="ARBA" id="ARBA00010961"/>
    </source>
</evidence>
<organism evidence="7 8">
    <name type="scientific">Oxalobacter vibrioformis</name>
    <dbReference type="NCBI Taxonomy" id="933080"/>
    <lineage>
        <taxon>Bacteria</taxon>
        <taxon>Pseudomonadati</taxon>
        <taxon>Pseudomonadota</taxon>
        <taxon>Betaproteobacteria</taxon>
        <taxon>Burkholderiales</taxon>
        <taxon>Oxalobacteraceae</taxon>
        <taxon>Oxalobacter</taxon>
    </lineage>
</organism>
<dbReference type="GO" id="GO:0003677">
    <property type="term" value="F:DNA binding"/>
    <property type="evidence" value="ECO:0007669"/>
    <property type="project" value="UniProtKB-KW"/>
</dbReference>
<dbReference type="RefSeq" id="WP_269309036.1">
    <property type="nucleotide sequence ID" value="NZ_CP098242.1"/>
</dbReference>
<reference evidence="7" key="1">
    <citation type="journal article" date="2022" name="Front. Microbiol.">
        <title>New perspectives on an old grouping: The genomic and phenotypic variability of Oxalobacter formigenes and the implications for calcium oxalate stone prevention.</title>
        <authorList>
            <person name="Chmiel J.A."/>
            <person name="Carr C."/>
            <person name="Stuivenberg G.A."/>
            <person name="Venema R."/>
            <person name="Chanyi R.M."/>
            <person name="Al K.F."/>
            <person name="Giguere D."/>
            <person name="Say H."/>
            <person name="Akouris P.P."/>
            <person name="Dominguez Romero S.A."/>
            <person name="Kwong A."/>
            <person name="Tai V."/>
            <person name="Koval S.F."/>
            <person name="Razvi H."/>
            <person name="Bjazevic J."/>
            <person name="Burton J.P."/>
        </authorList>
    </citation>
    <scope>NUCLEOTIDE SEQUENCE</scope>
    <source>
        <strain evidence="7">WoOx3</strain>
    </source>
</reference>
<evidence type="ECO:0000313" key="7">
    <source>
        <dbReference type="EMBL" id="WAW10032.1"/>
    </source>
</evidence>
<feature type="compositionally biased region" description="Polar residues" evidence="6">
    <location>
        <begin position="29"/>
        <end position="40"/>
    </location>
</feature>
<proteinExistence type="inferred from homology"/>
<dbReference type="Proteomes" id="UP001156215">
    <property type="component" value="Chromosome"/>
</dbReference>
<accession>A0A9E9P2L7</accession>
<sequence length="86" mass="9365">MLTKVTVEAALNAELDAYLGYGKHEKSEAGNNRNGSSKKQLITEDGPLDGWMVDKLASLQPQPDIVRARLLTKYCKVPGVKPGILL</sequence>
<comment type="similarity">
    <text evidence="2">Belongs to the transposase mutator family.</text>
</comment>
<protein>
    <submittedName>
        <fullName evidence="7">Transposase</fullName>
    </submittedName>
</protein>
<keyword evidence="4" id="KW-0238">DNA-binding</keyword>
<gene>
    <name evidence="7" type="ORF">NB640_12575</name>
</gene>
<evidence type="ECO:0000256" key="4">
    <source>
        <dbReference type="ARBA" id="ARBA00023125"/>
    </source>
</evidence>
<keyword evidence="3" id="KW-0815">Transposition</keyword>